<accession>A0A645JA53</accession>
<organism evidence="2">
    <name type="scientific">bioreactor metagenome</name>
    <dbReference type="NCBI Taxonomy" id="1076179"/>
    <lineage>
        <taxon>unclassified sequences</taxon>
        <taxon>metagenomes</taxon>
        <taxon>ecological metagenomes</taxon>
    </lineage>
</organism>
<sequence>MPILAYALRFALPIIFPRLGLEAPSELITCCAQYLLLVIFSILNLRNGLWSAVFGVGSLSNFAVILANGGVMPVAATALARVSEQYAAQLVSGSIFAYAIETAETKLMFLGDIIYIYFGYASVGDVLLSIGAGMFCWHMTRK</sequence>
<protein>
    <submittedName>
        <fullName evidence="2">Uncharacterized protein</fullName>
    </submittedName>
</protein>
<reference evidence="2" key="1">
    <citation type="submission" date="2019-08" db="EMBL/GenBank/DDBJ databases">
        <authorList>
            <person name="Kucharzyk K."/>
            <person name="Murdoch R.W."/>
            <person name="Higgins S."/>
            <person name="Loffler F."/>
        </authorList>
    </citation>
    <scope>NUCLEOTIDE SEQUENCE</scope>
</reference>
<proteinExistence type="predicted"/>
<gene>
    <name evidence="2" type="ORF">SDC9_207330</name>
</gene>
<dbReference type="EMBL" id="VSSQ01133805">
    <property type="protein sequence ID" value="MPN59609.1"/>
    <property type="molecule type" value="Genomic_DNA"/>
</dbReference>
<feature type="transmembrane region" description="Helical" evidence="1">
    <location>
        <begin position="114"/>
        <end position="137"/>
    </location>
</feature>
<keyword evidence="1" id="KW-0472">Membrane</keyword>
<feature type="transmembrane region" description="Helical" evidence="1">
    <location>
        <begin position="52"/>
        <end position="76"/>
    </location>
</feature>
<evidence type="ECO:0000256" key="1">
    <source>
        <dbReference type="SAM" id="Phobius"/>
    </source>
</evidence>
<dbReference type="AlphaFoldDB" id="A0A645JA53"/>
<dbReference type="Pfam" id="PF17248">
    <property type="entry name" value="DUF5317"/>
    <property type="match status" value="1"/>
</dbReference>
<evidence type="ECO:0000313" key="2">
    <source>
        <dbReference type="EMBL" id="MPN59609.1"/>
    </source>
</evidence>
<feature type="transmembrane region" description="Helical" evidence="1">
    <location>
        <begin position="26"/>
        <end position="45"/>
    </location>
</feature>
<keyword evidence="1" id="KW-0812">Transmembrane</keyword>
<dbReference type="InterPro" id="IPR035168">
    <property type="entry name" value="DUF5317"/>
</dbReference>
<name>A0A645JA53_9ZZZZ</name>
<comment type="caution">
    <text evidence="2">The sequence shown here is derived from an EMBL/GenBank/DDBJ whole genome shotgun (WGS) entry which is preliminary data.</text>
</comment>
<keyword evidence="1" id="KW-1133">Transmembrane helix</keyword>